<dbReference type="PANTHER" id="PTHR45339:SF1">
    <property type="entry name" value="HYBRID SIGNAL TRANSDUCTION HISTIDINE KINASE J"/>
    <property type="match status" value="1"/>
</dbReference>
<keyword evidence="6" id="KW-1185">Reference proteome</keyword>
<dbReference type="EMBL" id="VFRR01000002">
    <property type="protein sequence ID" value="TPE55217.1"/>
    <property type="molecule type" value="Genomic_DNA"/>
</dbReference>
<dbReference type="PANTHER" id="PTHR45339">
    <property type="entry name" value="HYBRID SIGNAL TRANSDUCTION HISTIDINE KINASE J"/>
    <property type="match status" value="1"/>
</dbReference>
<dbReference type="SMART" id="SM00448">
    <property type="entry name" value="REC"/>
    <property type="match status" value="1"/>
</dbReference>
<accession>A0A501X466</accession>
<dbReference type="SUPFAM" id="SSF52172">
    <property type="entry name" value="CheY-like"/>
    <property type="match status" value="1"/>
</dbReference>
<evidence type="ECO:0000313" key="6">
    <source>
        <dbReference type="Proteomes" id="UP000315901"/>
    </source>
</evidence>
<dbReference type="Proteomes" id="UP000315901">
    <property type="component" value="Unassembled WGS sequence"/>
</dbReference>
<dbReference type="PROSITE" id="PS50110">
    <property type="entry name" value="RESPONSE_REGULATORY"/>
    <property type="match status" value="1"/>
</dbReference>
<dbReference type="GO" id="GO:0000160">
    <property type="term" value="P:phosphorelay signal transduction system"/>
    <property type="evidence" value="ECO:0007669"/>
    <property type="project" value="UniProtKB-KW"/>
</dbReference>
<feature type="domain" description="Response regulatory" evidence="4">
    <location>
        <begin position="5"/>
        <end position="119"/>
    </location>
</feature>
<organism evidence="5 6">
    <name type="scientific">Maribrevibacterium harenarium</name>
    <dbReference type="NCBI Taxonomy" id="2589817"/>
    <lineage>
        <taxon>Bacteria</taxon>
        <taxon>Pseudomonadati</taxon>
        <taxon>Pseudomonadota</taxon>
        <taxon>Gammaproteobacteria</taxon>
        <taxon>Oceanospirillales</taxon>
        <taxon>Oceanospirillaceae</taxon>
        <taxon>Maribrevibacterium</taxon>
    </lineage>
</organism>
<keyword evidence="1 3" id="KW-0597">Phosphoprotein</keyword>
<dbReference type="Gene3D" id="3.40.50.2300">
    <property type="match status" value="1"/>
</dbReference>
<comment type="caution">
    <text evidence="5">The sequence shown here is derived from an EMBL/GenBank/DDBJ whole genome shotgun (WGS) entry which is preliminary data.</text>
</comment>
<sequence length="119" mass="13432">MTERTALVVDDQSINRLLACTLLQRLGWQVQEADSGEKALELADKNRYQLILMDISMPGMSGEEACEKLRQRPDIQAKIVAYTAHAQSEDYDKFLSLGFDDVLIKPLSRQRLEEVASSC</sequence>
<gene>
    <name evidence="5" type="ORF">FJM67_01310</name>
</gene>
<evidence type="ECO:0000259" key="4">
    <source>
        <dbReference type="PROSITE" id="PS50110"/>
    </source>
</evidence>
<evidence type="ECO:0000256" key="2">
    <source>
        <dbReference type="ARBA" id="ARBA00023012"/>
    </source>
</evidence>
<dbReference type="CDD" id="cd17546">
    <property type="entry name" value="REC_hyHK_CKI1_RcsC-like"/>
    <property type="match status" value="1"/>
</dbReference>
<proteinExistence type="predicted"/>
<keyword evidence="2" id="KW-0902">Two-component regulatory system</keyword>
<name>A0A501X466_9GAMM</name>
<evidence type="ECO:0000313" key="5">
    <source>
        <dbReference type="EMBL" id="TPE55217.1"/>
    </source>
</evidence>
<dbReference type="InterPro" id="IPR001789">
    <property type="entry name" value="Sig_transdc_resp-reg_receiver"/>
</dbReference>
<protein>
    <submittedName>
        <fullName evidence="5">Response regulator</fullName>
    </submittedName>
</protein>
<reference evidence="5 6" key="1">
    <citation type="submission" date="2019-06" db="EMBL/GenBank/DDBJ databases">
        <title>A novel bacterium of genus Marinomonas, isolated from coastal sand.</title>
        <authorList>
            <person name="Huang H."/>
            <person name="Mo K."/>
            <person name="Hu Y."/>
        </authorList>
    </citation>
    <scope>NUCLEOTIDE SEQUENCE [LARGE SCALE GENOMIC DNA]</scope>
    <source>
        <strain evidence="5 6">HB171799</strain>
    </source>
</reference>
<dbReference type="InterPro" id="IPR011006">
    <property type="entry name" value="CheY-like_superfamily"/>
</dbReference>
<dbReference type="RefSeq" id="WP_140586882.1">
    <property type="nucleotide sequence ID" value="NZ_VFRR01000002.1"/>
</dbReference>
<dbReference type="Pfam" id="PF00072">
    <property type="entry name" value="Response_reg"/>
    <property type="match status" value="1"/>
</dbReference>
<evidence type="ECO:0000256" key="3">
    <source>
        <dbReference type="PROSITE-ProRule" id="PRU00169"/>
    </source>
</evidence>
<feature type="modified residue" description="4-aspartylphosphate" evidence="3">
    <location>
        <position position="54"/>
    </location>
</feature>
<dbReference type="AlphaFoldDB" id="A0A501X466"/>
<evidence type="ECO:0000256" key="1">
    <source>
        <dbReference type="ARBA" id="ARBA00022553"/>
    </source>
</evidence>
<dbReference type="OrthoDB" id="9800897at2"/>